<feature type="region of interest" description="Disordered" evidence="1">
    <location>
        <begin position="42"/>
        <end position="109"/>
    </location>
</feature>
<keyword evidence="3" id="KW-1185">Reference proteome</keyword>
<proteinExistence type="predicted"/>
<protein>
    <submittedName>
        <fullName evidence="2">Uncharacterized protein</fullName>
    </submittedName>
</protein>
<organism evidence="2 3">
    <name type="scientific">Caerostris extrusa</name>
    <name type="common">Bark spider</name>
    <name type="synonym">Caerostris bankana</name>
    <dbReference type="NCBI Taxonomy" id="172846"/>
    <lineage>
        <taxon>Eukaryota</taxon>
        <taxon>Metazoa</taxon>
        <taxon>Ecdysozoa</taxon>
        <taxon>Arthropoda</taxon>
        <taxon>Chelicerata</taxon>
        <taxon>Arachnida</taxon>
        <taxon>Araneae</taxon>
        <taxon>Araneomorphae</taxon>
        <taxon>Entelegynae</taxon>
        <taxon>Araneoidea</taxon>
        <taxon>Araneidae</taxon>
        <taxon>Caerostris</taxon>
    </lineage>
</organism>
<comment type="caution">
    <text evidence="2">The sequence shown here is derived from an EMBL/GenBank/DDBJ whole genome shotgun (WGS) entry which is preliminary data.</text>
</comment>
<name>A0AAV4Y1L6_CAEEX</name>
<dbReference type="AlphaFoldDB" id="A0AAV4Y1L6"/>
<evidence type="ECO:0000256" key="1">
    <source>
        <dbReference type="SAM" id="MobiDB-lite"/>
    </source>
</evidence>
<evidence type="ECO:0000313" key="3">
    <source>
        <dbReference type="Proteomes" id="UP001054945"/>
    </source>
</evidence>
<reference evidence="2 3" key="1">
    <citation type="submission" date="2021-06" db="EMBL/GenBank/DDBJ databases">
        <title>Caerostris extrusa draft genome.</title>
        <authorList>
            <person name="Kono N."/>
            <person name="Arakawa K."/>
        </authorList>
    </citation>
    <scope>NUCLEOTIDE SEQUENCE [LARGE SCALE GENOMIC DNA]</scope>
</reference>
<gene>
    <name evidence="2" type="ORF">CEXT_489631</name>
</gene>
<dbReference type="Proteomes" id="UP001054945">
    <property type="component" value="Unassembled WGS sequence"/>
</dbReference>
<evidence type="ECO:0000313" key="2">
    <source>
        <dbReference type="EMBL" id="GIZ01351.1"/>
    </source>
</evidence>
<dbReference type="EMBL" id="BPLR01018658">
    <property type="protein sequence ID" value="GIZ01351.1"/>
    <property type="molecule type" value="Genomic_DNA"/>
</dbReference>
<accession>A0AAV4Y1L6</accession>
<sequence>MISMKSVWRHFQGAATLRLCKGTEILSSSGGSDFHLIPLQATRGCRSNGPPRLRRHKSSKPINFRIKMRETRSAEMSTSSTDRDHTTSEFGKLANPMPTQTLKGDNYVL</sequence>